<evidence type="ECO:0000256" key="8">
    <source>
        <dbReference type="ARBA" id="ARBA00023284"/>
    </source>
</evidence>
<dbReference type="GO" id="GO:0015035">
    <property type="term" value="F:protein-disulfide reductase activity"/>
    <property type="evidence" value="ECO:0007669"/>
    <property type="project" value="InterPro"/>
</dbReference>
<keyword evidence="7" id="KW-1015">Disulfide bond</keyword>
<evidence type="ECO:0000256" key="7">
    <source>
        <dbReference type="ARBA" id="ARBA00023157"/>
    </source>
</evidence>
<dbReference type="EMBL" id="JARAKH010000007">
    <property type="protein sequence ID" value="KAK8402837.1"/>
    <property type="molecule type" value="Genomic_DNA"/>
</dbReference>
<reference evidence="10 11" key="1">
    <citation type="submission" date="2023-03" db="EMBL/GenBank/DDBJ databases">
        <title>High-quality genome of Scylla paramamosain provides insights in environmental adaptation.</title>
        <authorList>
            <person name="Zhang L."/>
        </authorList>
    </citation>
    <scope>NUCLEOTIDE SEQUENCE [LARGE SCALE GENOMIC DNA]</scope>
    <source>
        <strain evidence="10">LZ_2023a</strain>
        <tissue evidence="10">Muscle</tissue>
    </source>
</reference>
<evidence type="ECO:0000313" key="11">
    <source>
        <dbReference type="Proteomes" id="UP001487740"/>
    </source>
</evidence>
<keyword evidence="5" id="KW-0811">Translocation</keyword>
<dbReference type="PANTHER" id="PTHR21622:SF0">
    <property type="entry name" value="COILED-COIL-HELIX-COILED-COIL-HELIX DOMAIN CONTAINING 4"/>
    <property type="match status" value="1"/>
</dbReference>
<proteinExistence type="predicted"/>
<keyword evidence="3" id="KW-0653">Protein transport</keyword>
<comment type="subcellular location">
    <subcellularLocation>
        <location evidence="1">Mitochondrion</location>
    </subcellularLocation>
</comment>
<protein>
    <recommendedName>
        <fullName evidence="9">CHCH domain-containing protein</fullName>
    </recommendedName>
</protein>
<dbReference type="InterPro" id="IPR010625">
    <property type="entry name" value="CHCH"/>
</dbReference>
<evidence type="ECO:0000256" key="2">
    <source>
        <dbReference type="ARBA" id="ARBA00022448"/>
    </source>
</evidence>
<dbReference type="GO" id="GO:0005758">
    <property type="term" value="C:mitochondrial intermembrane space"/>
    <property type="evidence" value="ECO:0007669"/>
    <property type="project" value="TreeGrafter"/>
</dbReference>
<comment type="caution">
    <text evidence="10">The sequence shown here is derived from an EMBL/GenBank/DDBJ whole genome shotgun (WGS) entry which is preliminary data.</text>
</comment>
<evidence type="ECO:0000256" key="4">
    <source>
        <dbReference type="ARBA" id="ARBA00023002"/>
    </source>
</evidence>
<feature type="domain" description="CHCH" evidence="9">
    <location>
        <begin position="110"/>
        <end position="145"/>
    </location>
</feature>
<evidence type="ECO:0000256" key="3">
    <source>
        <dbReference type="ARBA" id="ARBA00022927"/>
    </source>
</evidence>
<sequence>MRRVTFENSHNSARRVWPRRLQCVCSPLTGCVSVVPLLHTPYPGSVCVSGMSYCKQEGKDRVIFVTEEDHNGPAEVSLPEDDEAPAGLILPDGEINWACPCLGGMATGPCGVEFREAFSCFHYSTADTKGSDCLEPFKQMSECMAQYPNVYGDKDKEEEIAATATDLPNGSQPSDEVEWDAPSHECTELLVVLPGVNI</sequence>
<name>A0AAW0URS9_SCYPA</name>
<accession>A0AAW0URS9</accession>
<organism evidence="10 11">
    <name type="scientific">Scylla paramamosain</name>
    <name type="common">Mud crab</name>
    <dbReference type="NCBI Taxonomy" id="85552"/>
    <lineage>
        <taxon>Eukaryota</taxon>
        <taxon>Metazoa</taxon>
        <taxon>Ecdysozoa</taxon>
        <taxon>Arthropoda</taxon>
        <taxon>Crustacea</taxon>
        <taxon>Multicrustacea</taxon>
        <taxon>Malacostraca</taxon>
        <taxon>Eumalacostraca</taxon>
        <taxon>Eucarida</taxon>
        <taxon>Decapoda</taxon>
        <taxon>Pleocyemata</taxon>
        <taxon>Brachyura</taxon>
        <taxon>Eubrachyura</taxon>
        <taxon>Portunoidea</taxon>
        <taxon>Portunidae</taxon>
        <taxon>Portuninae</taxon>
        <taxon>Scylla</taxon>
    </lineage>
</organism>
<evidence type="ECO:0000313" key="10">
    <source>
        <dbReference type="EMBL" id="KAK8402837.1"/>
    </source>
</evidence>
<keyword evidence="6" id="KW-0496">Mitochondrion</keyword>
<gene>
    <name evidence="10" type="ORF">O3P69_000854</name>
</gene>
<evidence type="ECO:0000256" key="6">
    <source>
        <dbReference type="ARBA" id="ARBA00023128"/>
    </source>
</evidence>
<evidence type="ECO:0000259" key="9">
    <source>
        <dbReference type="Pfam" id="PF06747"/>
    </source>
</evidence>
<keyword evidence="4" id="KW-0560">Oxidoreductase</keyword>
<dbReference type="Proteomes" id="UP001487740">
    <property type="component" value="Unassembled WGS sequence"/>
</dbReference>
<evidence type="ECO:0000256" key="5">
    <source>
        <dbReference type="ARBA" id="ARBA00023010"/>
    </source>
</evidence>
<keyword evidence="11" id="KW-1185">Reference proteome</keyword>
<dbReference type="Pfam" id="PF06747">
    <property type="entry name" value="CHCH"/>
    <property type="match status" value="1"/>
</dbReference>
<dbReference type="AlphaFoldDB" id="A0AAW0URS9"/>
<dbReference type="Gene3D" id="1.10.287.2900">
    <property type="match status" value="1"/>
</dbReference>
<evidence type="ECO:0000256" key="1">
    <source>
        <dbReference type="ARBA" id="ARBA00004173"/>
    </source>
</evidence>
<dbReference type="PROSITE" id="PS51808">
    <property type="entry name" value="CHCH"/>
    <property type="match status" value="1"/>
</dbReference>
<dbReference type="InterPro" id="IPR039289">
    <property type="entry name" value="CHCHD4"/>
</dbReference>
<dbReference type="PANTHER" id="PTHR21622">
    <property type="entry name" value="COILED-COIL-HELIX-COILED-COIL-HELIX DOMAIN CONTAINING 4"/>
    <property type="match status" value="1"/>
</dbReference>
<dbReference type="GO" id="GO:0045041">
    <property type="term" value="P:protein import into mitochondrial intermembrane space"/>
    <property type="evidence" value="ECO:0007669"/>
    <property type="project" value="InterPro"/>
</dbReference>
<keyword evidence="8" id="KW-0676">Redox-active center</keyword>
<keyword evidence="2" id="KW-0813">Transport</keyword>